<sequence>MKTFCRRGRYSYPLFFHSRVKIIGDRKKLSIGKMTKIEENVIIQCDCTKGINIGEKCTIGSGTSIRPSGYYGGMKGEGLWVGNRSAIGINSFIGCSGYIHIGDDVIIGPHLTIIGENHIFTDKTRNIKEQGVVRGNVTIEDNVWIGCNVTILSNVTIGTGSVVAAGAVVHKSFPPFSLIGGVPAKLIRDR</sequence>
<protein>
    <submittedName>
        <fullName evidence="1">Acyltransferase</fullName>
    </submittedName>
</protein>
<dbReference type="Pfam" id="PF14602">
    <property type="entry name" value="Hexapep_2"/>
    <property type="match status" value="1"/>
</dbReference>
<evidence type="ECO:0000313" key="1">
    <source>
        <dbReference type="EMBL" id="EMM7457226.1"/>
    </source>
</evidence>
<dbReference type="Proteomes" id="UP001169574">
    <property type="component" value="Unassembled WGS sequence"/>
</dbReference>
<dbReference type="InterPro" id="IPR051159">
    <property type="entry name" value="Hexapeptide_acetyltransf"/>
</dbReference>
<dbReference type="Gene3D" id="2.160.10.10">
    <property type="entry name" value="Hexapeptide repeat proteins"/>
    <property type="match status" value="2"/>
</dbReference>
<dbReference type="CDD" id="cd04647">
    <property type="entry name" value="LbH_MAT_like"/>
    <property type="match status" value="1"/>
</dbReference>
<dbReference type="PANTHER" id="PTHR23416">
    <property type="entry name" value="SIALIC ACID SYNTHASE-RELATED"/>
    <property type="match status" value="1"/>
</dbReference>
<dbReference type="GO" id="GO:0016746">
    <property type="term" value="F:acyltransferase activity"/>
    <property type="evidence" value="ECO:0007669"/>
    <property type="project" value="UniProtKB-KW"/>
</dbReference>
<accession>A0AAN4JCB7</accession>
<keyword evidence="1" id="KW-0012">Acyltransferase</keyword>
<dbReference type="InterPro" id="IPR011004">
    <property type="entry name" value="Trimer_LpxA-like_sf"/>
</dbReference>
<dbReference type="InterPro" id="IPR001451">
    <property type="entry name" value="Hexapep"/>
</dbReference>
<dbReference type="RefSeq" id="WP_213747798.1">
    <property type="nucleotide sequence ID" value="NZ_CP099037.1"/>
</dbReference>
<keyword evidence="1" id="KW-0808">Transferase</keyword>
<comment type="caution">
    <text evidence="1">The sequence shown here is derived from an EMBL/GenBank/DDBJ whole genome shotgun (WGS) entry which is preliminary data.</text>
</comment>
<dbReference type="AlphaFoldDB" id="A0AAN4JCB7"/>
<organism evidence="1 2">
    <name type="scientific">Citrobacter freundii</name>
    <dbReference type="NCBI Taxonomy" id="546"/>
    <lineage>
        <taxon>Bacteria</taxon>
        <taxon>Pseudomonadati</taxon>
        <taxon>Pseudomonadota</taxon>
        <taxon>Gammaproteobacteria</taxon>
        <taxon>Enterobacterales</taxon>
        <taxon>Enterobacteriaceae</taxon>
        <taxon>Citrobacter</taxon>
        <taxon>Citrobacter freundii complex</taxon>
    </lineage>
</organism>
<reference evidence="1" key="1">
    <citation type="submission" date="2024-02" db="EMBL/GenBank/DDBJ databases">
        <authorList>
            <consortium name="Clinical and Environmental Microbiology Branch: Whole genome sequencing antimicrobial resistance pathogens in the healthcare setting"/>
        </authorList>
    </citation>
    <scope>NUCLEOTIDE SEQUENCE</scope>
    <source>
        <strain evidence="1">Whole organism</strain>
    </source>
</reference>
<dbReference type="EMBL" id="ABLGCN030000003">
    <property type="protein sequence ID" value="EMM7457226.1"/>
    <property type="molecule type" value="Genomic_DNA"/>
</dbReference>
<dbReference type="Pfam" id="PF00132">
    <property type="entry name" value="Hexapep"/>
    <property type="match status" value="1"/>
</dbReference>
<name>A0AAN4JCB7_CITFR</name>
<dbReference type="SUPFAM" id="SSF51161">
    <property type="entry name" value="Trimeric LpxA-like enzymes"/>
    <property type="match status" value="1"/>
</dbReference>
<dbReference type="PANTHER" id="PTHR23416:SF78">
    <property type="entry name" value="LIPOPOLYSACCHARIDE BIOSYNTHESIS O-ACETYL TRANSFERASE WBBJ-RELATED"/>
    <property type="match status" value="1"/>
</dbReference>
<gene>
    <name evidence="1" type="ORF">P7U51_001711</name>
</gene>
<evidence type="ECO:0000313" key="2">
    <source>
        <dbReference type="Proteomes" id="UP001169574"/>
    </source>
</evidence>
<proteinExistence type="predicted"/>